<dbReference type="SUPFAM" id="SSF88713">
    <property type="entry name" value="Glycoside hydrolase/deacetylase"/>
    <property type="match status" value="1"/>
</dbReference>
<dbReference type="Proteomes" id="UP000198925">
    <property type="component" value="Unassembled WGS sequence"/>
</dbReference>
<keyword evidence="8" id="KW-1185">Reference proteome</keyword>
<comment type="similarity">
    <text evidence="2">Belongs to the polysaccharide deacetylase family.</text>
</comment>
<dbReference type="AlphaFoldDB" id="A0A1G6QQ18"/>
<dbReference type="Gene3D" id="3.20.20.370">
    <property type="entry name" value="Glycoside hydrolase/deacetylase"/>
    <property type="match status" value="1"/>
</dbReference>
<name>A0A1G6QQ18_9PROT</name>
<evidence type="ECO:0000256" key="3">
    <source>
        <dbReference type="ARBA" id="ARBA00020071"/>
    </source>
</evidence>
<evidence type="ECO:0000256" key="2">
    <source>
        <dbReference type="ARBA" id="ARBA00010973"/>
    </source>
</evidence>
<dbReference type="PANTHER" id="PTHR10587">
    <property type="entry name" value="GLYCOSYL TRANSFERASE-RELATED"/>
    <property type="match status" value="1"/>
</dbReference>
<dbReference type="STRING" id="938405.SAMN02927895_02664"/>
<organism evidence="7 8">
    <name type="scientific">Belnapia rosea</name>
    <dbReference type="NCBI Taxonomy" id="938405"/>
    <lineage>
        <taxon>Bacteria</taxon>
        <taxon>Pseudomonadati</taxon>
        <taxon>Pseudomonadota</taxon>
        <taxon>Alphaproteobacteria</taxon>
        <taxon>Acetobacterales</taxon>
        <taxon>Roseomonadaceae</taxon>
        <taxon>Belnapia</taxon>
    </lineage>
</organism>
<dbReference type="CDD" id="cd10917">
    <property type="entry name" value="CE4_NodB_like_6s_7s"/>
    <property type="match status" value="1"/>
</dbReference>
<evidence type="ECO:0000313" key="8">
    <source>
        <dbReference type="Proteomes" id="UP000198925"/>
    </source>
</evidence>
<dbReference type="InterPro" id="IPR002509">
    <property type="entry name" value="NODB_dom"/>
</dbReference>
<proteinExistence type="inferred from homology"/>
<evidence type="ECO:0000259" key="6">
    <source>
        <dbReference type="PROSITE" id="PS51677"/>
    </source>
</evidence>
<gene>
    <name evidence="7" type="ORF">SAMN04487779_1003138</name>
</gene>
<dbReference type="InterPro" id="IPR050248">
    <property type="entry name" value="Polysacc_deacetylase_ArnD"/>
</dbReference>
<feature type="region of interest" description="Disordered" evidence="5">
    <location>
        <begin position="282"/>
        <end position="302"/>
    </location>
</feature>
<protein>
    <recommendedName>
        <fullName evidence="3">Chitooligosaccharide deacetylase</fullName>
    </recommendedName>
    <alternativeName>
        <fullName evidence="4">Nodulation protein B</fullName>
    </alternativeName>
</protein>
<dbReference type="EMBL" id="FMZX01000003">
    <property type="protein sequence ID" value="SDC94480.1"/>
    <property type="molecule type" value="Genomic_DNA"/>
</dbReference>
<sequence>MMPPALLAAAGRMRGLLAWSPSPVIRASLGLHAGGLAAMAAAPGCWPEALSLLAANHVALAGCMHPRCGRLGPTLTRLPGAEPRVALTFDDGPDPAVTPRVLDLLDAAGAKASFFVIGERAARHPALVREMLRRGHSVENHTYRHPLGFAAWGPGAMLQEIEAAQAAIADSCGQAPRFFRPPAGLRSPLLDPVLALAGLSLATWTRRGYDAVCPRPDRVLARLSRGLGRGDVLLLHDGRSARSYAGTSVALDVLPGLLARIAGAGLSAVALPPAEDAPRVAAATAGPAGAAASRAPAAYASR</sequence>
<dbReference type="PROSITE" id="PS51677">
    <property type="entry name" value="NODB"/>
    <property type="match status" value="1"/>
</dbReference>
<comment type="function">
    <text evidence="1">Is involved in generating a small heat-stable compound (Nod), an acylated oligomer of N-acetylglucosamine, that stimulates mitosis in various plant protoplasts.</text>
</comment>
<dbReference type="GO" id="GO:0016810">
    <property type="term" value="F:hydrolase activity, acting on carbon-nitrogen (but not peptide) bonds"/>
    <property type="evidence" value="ECO:0007669"/>
    <property type="project" value="InterPro"/>
</dbReference>
<evidence type="ECO:0000313" key="7">
    <source>
        <dbReference type="EMBL" id="SDC94480.1"/>
    </source>
</evidence>
<evidence type="ECO:0000256" key="1">
    <source>
        <dbReference type="ARBA" id="ARBA00003236"/>
    </source>
</evidence>
<dbReference type="Pfam" id="PF01522">
    <property type="entry name" value="Polysacc_deac_1"/>
    <property type="match status" value="1"/>
</dbReference>
<reference evidence="7 8" key="1">
    <citation type="submission" date="2016-10" db="EMBL/GenBank/DDBJ databases">
        <authorList>
            <person name="de Groot N.N."/>
        </authorList>
    </citation>
    <scope>NUCLEOTIDE SEQUENCE [LARGE SCALE GENOMIC DNA]</scope>
    <source>
        <strain evidence="7 8">CPCC 100156</strain>
    </source>
</reference>
<dbReference type="PANTHER" id="PTHR10587:SF137">
    <property type="entry name" value="4-DEOXY-4-FORMAMIDO-L-ARABINOSE-PHOSPHOUNDECAPRENOL DEFORMYLASE ARND-RELATED"/>
    <property type="match status" value="1"/>
</dbReference>
<accession>A0A1G6QQ18</accession>
<dbReference type="GO" id="GO:0005975">
    <property type="term" value="P:carbohydrate metabolic process"/>
    <property type="evidence" value="ECO:0007669"/>
    <property type="project" value="InterPro"/>
</dbReference>
<dbReference type="InterPro" id="IPR011330">
    <property type="entry name" value="Glyco_hydro/deAcase_b/a-brl"/>
</dbReference>
<feature type="domain" description="NodB homology" evidence="6">
    <location>
        <begin position="83"/>
        <end position="269"/>
    </location>
</feature>
<evidence type="ECO:0000256" key="4">
    <source>
        <dbReference type="ARBA" id="ARBA00032976"/>
    </source>
</evidence>
<evidence type="ECO:0000256" key="5">
    <source>
        <dbReference type="SAM" id="MobiDB-lite"/>
    </source>
</evidence>